<feature type="transmembrane region" description="Helical" evidence="5">
    <location>
        <begin position="74"/>
        <end position="96"/>
    </location>
</feature>
<keyword evidence="4 5" id="KW-0472">Membrane</keyword>
<evidence type="ECO:0000256" key="5">
    <source>
        <dbReference type="SAM" id="Phobius"/>
    </source>
</evidence>
<feature type="transmembrane region" description="Helical" evidence="5">
    <location>
        <begin position="407"/>
        <end position="429"/>
    </location>
</feature>
<dbReference type="PANTHER" id="PTHR31652">
    <property type="entry name" value="LIMR FAMILY PROTEIN DDB_G0283707-RELATED"/>
    <property type="match status" value="1"/>
</dbReference>
<proteinExistence type="predicted"/>
<gene>
    <name evidence="6" type="ORF">JKF63_01015</name>
</gene>
<accession>A0A836HTW7</accession>
<dbReference type="GO" id="GO:0016020">
    <property type="term" value="C:membrane"/>
    <property type="evidence" value="ECO:0007669"/>
    <property type="project" value="UniProtKB-SubCell"/>
</dbReference>
<evidence type="ECO:0000256" key="2">
    <source>
        <dbReference type="ARBA" id="ARBA00022692"/>
    </source>
</evidence>
<dbReference type="Pfam" id="PF04791">
    <property type="entry name" value="LMBR1"/>
    <property type="match status" value="1"/>
</dbReference>
<evidence type="ECO:0000313" key="6">
    <source>
        <dbReference type="EMBL" id="KAG5492437.1"/>
    </source>
</evidence>
<feature type="transmembrane region" description="Helical" evidence="5">
    <location>
        <begin position="360"/>
        <end position="387"/>
    </location>
</feature>
<feature type="transmembrane region" description="Helical" evidence="5">
    <location>
        <begin position="311"/>
        <end position="339"/>
    </location>
</feature>
<evidence type="ECO:0000256" key="1">
    <source>
        <dbReference type="ARBA" id="ARBA00004141"/>
    </source>
</evidence>
<feature type="transmembrane region" description="Helical" evidence="5">
    <location>
        <begin position="268"/>
        <end position="291"/>
    </location>
</feature>
<dbReference type="PANTHER" id="PTHR31652:SF0">
    <property type="entry name" value="LIMR FAMILY PROTEIN DDB_G0283707-RELATED"/>
    <property type="match status" value="1"/>
</dbReference>
<dbReference type="AlphaFoldDB" id="A0A836HTW7"/>
<keyword evidence="7" id="KW-1185">Reference proteome</keyword>
<feature type="transmembrane region" description="Helical" evidence="5">
    <location>
        <begin position="162"/>
        <end position="188"/>
    </location>
</feature>
<organism evidence="6 7">
    <name type="scientific">Porcisia hertigi</name>
    <dbReference type="NCBI Taxonomy" id="2761500"/>
    <lineage>
        <taxon>Eukaryota</taxon>
        <taxon>Discoba</taxon>
        <taxon>Euglenozoa</taxon>
        <taxon>Kinetoplastea</taxon>
        <taxon>Metakinetoplastina</taxon>
        <taxon>Trypanosomatida</taxon>
        <taxon>Trypanosomatidae</taxon>
        <taxon>Leishmaniinae</taxon>
        <taxon>Porcisia</taxon>
    </lineage>
</organism>
<dbReference type="InterPro" id="IPR006876">
    <property type="entry name" value="LMBR1-like_membr_prot"/>
</dbReference>
<evidence type="ECO:0008006" key="8">
    <source>
        <dbReference type="Google" id="ProtNLM"/>
    </source>
</evidence>
<feature type="transmembrane region" description="Helical" evidence="5">
    <location>
        <begin position="6"/>
        <end position="25"/>
    </location>
</feature>
<comment type="caution">
    <text evidence="6">The sequence shown here is derived from an EMBL/GenBank/DDBJ whole genome shotgun (WGS) entry which is preliminary data.</text>
</comment>
<keyword evidence="2 5" id="KW-0812">Transmembrane</keyword>
<feature type="transmembrane region" description="Helical" evidence="5">
    <location>
        <begin position="37"/>
        <end position="59"/>
    </location>
</feature>
<dbReference type="KEGG" id="phet:94287141"/>
<dbReference type="EMBL" id="JAFJZO010000035">
    <property type="protein sequence ID" value="KAG5492437.1"/>
    <property type="molecule type" value="Genomic_DNA"/>
</dbReference>
<dbReference type="RefSeq" id="XP_067753221.1">
    <property type="nucleotide sequence ID" value="XM_067897064.1"/>
</dbReference>
<dbReference type="GeneID" id="94287141"/>
<evidence type="ECO:0000313" key="7">
    <source>
        <dbReference type="Proteomes" id="UP000674318"/>
    </source>
</evidence>
<dbReference type="Proteomes" id="UP000674318">
    <property type="component" value="Chromosome 35"/>
</dbReference>
<keyword evidence="3 5" id="KW-1133">Transmembrane helix</keyword>
<protein>
    <recommendedName>
        <fullName evidence="8">LMBR1-like membrane protein</fullName>
    </recommendedName>
</protein>
<evidence type="ECO:0000256" key="3">
    <source>
        <dbReference type="ARBA" id="ARBA00022989"/>
    </source>
</evidence>
<dbReference type="OrthoDB" id="73273at2759"/>
<reference evidence="6 7" key="1">
    <citation type="submission" date="2021-02" db="EMBL/GenBank/DDBJ databases">
        <title>Porcisia hertigi Genome sequencing and assembly.</title>
        <authorList>
            <person name="Almutairi H."/>
            <person name="Gatherer D."/>
        </authorList>
    </citation>
    <scope>NUCLEOTIDE SEQUENCE [LARGE SCALE GENOMIC DNA]</scope>
    <source>
        <strain evidence="6 7">C119</strain>
    </source>
</reference>
<evidence type="ECO:0000256" key="4">
    <source>
        <dbReference type="ARBA" id="ARBA00023136"/>
    </source>
</evidence>
<sequence length="445" mass="49981">MFIVSWIAAGIVAVIVFFLAVYIVCRYSAEEEDDDAWLLRVLVVVTLCVSCYMVLFVPLEVALMSDRASFDFAWAWKGILIAAYLLLFVCGPFAFVFYESWSPTESSVWTQVRPSLLAVVAANMTFAAAFGALWLWGDHLGRKEGTLTRVSPFVYFVATTSSFGWCFFFIFGGVGLAAVPLSAVAAFLNRPRPITKTEYDMVRVKLKREVRHLLDAGRRLNAEVGVLRPTPKQHQKMLLFQRNVRDVERRSEGNEEAYRVSGAYVLRCYMALAMGVVNGIVTFLWVLHILLSNILHMFPLMDRIMSFLNGLLPMLATLVYAYCTMYLMWCTVVGCRVVSRHALVFPVYPLRIRGTMLNALLFNSLLLLCSAFAVLFLCAVSLSTYAASTFMHDVFAITLLQMYGVKYATQGLQCALLAVFALSVPWLTVRPHCMTDVVSDEDEGD</sequence>
<comment type="subcellular location">
    <subcellularLocation>
        <location evidence="1">Membrane</location>
        <topology evidence="1">Multi-pass membrane protein</topology>
    </subcellularLocation>
</comment>
<feature type="transmembrane region" description="Helical" evidence="5">
    <location>
        <begin position="116"/>
        <end position="137"/>
    </location>
</feature>
<name>A0A836HTW7_9TRYP</name>